<dbReference type="KEGG" id="rhl:LPU83_3111"/>
<feature type="transmembrane region" description="Helical" evidence="1">
    <location>
        <begin position="12"/>
        <end position="31"/>
    </location>
</feature>
<evidence type="ECO:0000313" key="3">
    <source>
        <dbReference type="Proteomes" id="UP000019443"/>
    </source>
</evidence>
<protein>
    <submittedName>
        <fullName evidence="2">Uncharacterized protein</fullName>
    </submittedName>
</protein>
<gene>
    <name evidence="2" type="ORF">LPU83_3111</name>
</gene>
<keyword evidence="1" id="KW-0472">Membrane</keyword>
<organism evidence="2 3">
    <name type="scientific">Rhizobium favelukesii</name>
    <dbReference type="NCBI Taxonomy" id="348824"/>
    <lineage>
        <taxon>Bacteria</taxon>
        <taxon>Pseudomonadati</taxon>
        <taxon>Pseudomonadota</taxon>
        <taxon>Alphaproteobacteria</taxon>
        <taxon>Hyphomicrobiales</taxon>
        <taxon>Rhizobiaceae</taxon>
        <taxon>Rhizobium/Agrobacterium group</taxon>
        <taxon>Rhizobium</taxon>
    </lineage>
</organism>
<name>W6RWW1_9HYPH</name>
<proteinExistence type="predicted"/>
<evidence type="ECO:0000313" key="2">
    <source>
        <dbReference type="EMBL" id="CDM58761.1"/>
    </source>
</evidence>
<keyword evidence="1" id="KW-1133">Transmembrane helix</keyword>
<dbReference type="eggNOG" id="ENOG5030Z7A">
    <property type="taxonomic scope" value="Bacteria"/>
</dbReference>
<keyword evidence="3" id="KW-1185">Reference proteome</keyword>
<reference evidence="2" key="1">
    <citation type="submission" date="2013-11" db="EMBL/GenBank/DDBJ databases">
        <title>Draft genome sequence of the broad-host-range Rhizobium sp. LPU83 strain, a member of the low-genetic diversity Oregon-like Rhizobium sp. group.</title>
        <authorList>
            <person name="Wibberg D."/>
            <person name="Puehler A."/>
            <person name="Schlueter A."/>
        </authorList>
    </citation>
    <scope>NUCLEOTIDE SEQUENCE [LARGE SCALE GENOMIC DNA]</scope>
    <source>
        <strain evidence="2">LPU83</strain>
    </source>
</reference>
<sequence>MHVMPYSQTLPVYASVVVTGIIAPLFALSAAETAAVKSARTQSISILVTANLEQRELSAPGTSIDWWLREDIVHTSEATDGTKSVFNRNWLAGDQLRGSH</sequence>
<dbReference type="EMBL" id="HG916852">
    <property type="protein sequence ID" value="CDM58761.1"/>
    <property type="molecule type" value="Genomic_DNA"/>
</dbReference>
<evidence type="ECO:0000256" key="1">
    <source>
        <dbReference type="SAM" id="Phobius"/>
    </source>
</evidence>
<dbReference type="HOGENOM" id="CLU_2318171_0_0_5"/>
<accession>W6RWW1</accession>
<dbReference type="AlphaFoldDB" id="W6RWW1"/>
<dbReference type="Proteomes" id="UP000019443">
    <property type="component" value="Chromosome"/>
</dbReference>
<keyword evidence="1" id="KW-0812">Transmembrane</keyword>
<dbReference type="PATRIC" id="fig|348824.6.peg.3357"/>